<keyword evidence="3" id="KW-0732">Signal</keyword>
<dbReference type="Pfam" id="PF14322">
    <property type="entry name" value="SusD-like_3"/>
    <property type="match status" value="1"/>
</dbReference>
<proteinExistence type="inferred from homology"/>
<evidence type="ECO:0000256" key="4">
    <source>
        <dbReference type="ARBA" id="ARBA00023136"/>
    </source>
</evidence>
<evidence type="ECO:0000256" key="3">
    <source>
        <dbReference type="ARBA" id="ARBA00022729"/>
    </source>
</evidence>
<organism evidence="8 9">
    <name type="scientific">Sphingobacterium psychroaquaticum</name>
    <dbReference type="NCBI Taxonomy" id="561061"/>
    <lineage>
        <taxon>Bacteria</taxon>
        <taxon>Pseudomonadati</taxon>
        <taxon>Bacteroidota</taxon>
        <taxon>Sphingobacteriia</taxon>
        <taxon>Sphingobacteriales</taxon>
        <taxon>Sphingobacteriaceae</taxon>
        <taxon>Sphingobacterium</taxon>
    </lineage>
</organism>
<keyword evidence="5" id="KW-0998">Cell outer membrane</keyword>
<evidence type="ECO:0000259" key="6">
    <source>
        <dbReference type="Pfam" id="PF07980"/>
    </source>
</evidence>
<dbReference type="Proteomes" id="UP000192980">
    <property type="component" value="Unassembled WGS sequence"/>
</dbReference>
<evidence type="ECO:0000313" key="9">
    <source>
        <dbReference type="Proteomes" id="UP000192980"/>
    </source>
</evidence>
<dbReference type="AlphaFoldDB" id="A0A1X7K3T1"/>
<comment type="subcellular location">
    <subcellularLocation>
        <location evidence="1">Cell outer membrane</location>
    </subcellularLocation>
</comment>
<reference evidence="8 9" key="1">
    <citation type="submission" date="2017-04" db="EMBL/GenBank/DDBJ databases">
        <authorList>
            <person name="Afonso C.L."/>
            <person name="Miller P.J."/>
            <person name="Scott M.A."/>
            <person name="Spackman E."/>
            <person name="Goraichik I."/>
            <person name="Dimitrov K.M."/>
            <person name="Suarez D.L."/>
            <person name="Swayne D.E."/>
        </authorList>
    </citation>
    <scope>NUCLEOTIDE SEQUENCE [LARGE SCALE GENOMIC DNA]</scope>
    <source>
        <strain evidence="8 9">DSM 22418</strain>
    </source>
</reference>
<evidence type="ECO:0000256" key="2">
    <source>
        <dbReference type="ARBA" id="ARBA00006275"/>
    </source>
</evidence>
<gene>
    <name evidence="8" type="ORF">SAMN05660862_2452</name>
</gene>
<name>A0A1X7K3T1_9SPHI</name>
<feature type="domain" description="SusD-like N-terminal" evidence="7">
    <location>
        <begin position="90"/>
        <end position="226"/>
    </location>
</feature>
<dbReference type="InterPro" id="IPR033985">
    <property type="entry name" value="SusD-like_N"/>
</dbReference>
<dbReference type="InterPro" id="IPR012944">
    <property type="entry name" value="SusD_RagB_dom"/>
</dbReference>
<dbReference type="Pfam" id="PF07980">
    <property type="entry name" value="SusD_RagB"/>
    <property type="match status" value="1"/>
</dbReference>
<dbReference type="GO" id="GO:0009279">
    <property type="term" value="C:cell outer membrane"/>
    <property type="evidence" value="ECO:0007669"/>
    <property type="project" value="UniProtKB-SubCell"/>
</dbReference>
<dbReference type="RefSeq" id="WP_085473189.1">
    <property type="nucleotide sequence ID" value="NZ_FXAU01000004.1"/>
</dbReference>
<dbReference type="OrthoDB" id="5694214at2"/>
<comment type="similarity">
    <text evidence="2">Belongs to the SusD family.</text>
</comment>
<dbReference type="STRING" id="561061.SAMN05660862_2452"/>
<keyword evidence="4" id="KW-0472">Membrane</keyword>
<dbReference type="InterPro" id="IPR011990">
    <property type="entry name" value="TPR-like_helical_dom_sf"/>
</dbReference>
<dbReference type="Gene3D" id="1.25.40.390">
    <property type="match status" value="1"/>
</dbReference>
<keyword evidence="9" id="KW-1185">Reference proteome</keyword>
<evidence type="ECO:0000256" key="5">
    <source>
        <dbReference type="ARBA" id="ARBA00023237"/>
    </source>
</evidence>
<sequence length="470" mass="52772">MNIKKITQIFCFSAVLSSCQLAGSIDDIKPHYKLETDNVIRDTESAENALRGIYESWRQWGVSTPRPLMSILTGGLIRTGGIAGEAGFINNDLLPTNIALADIYRDYYRIINTANNFIALMEQGKAANMPENRVKECIAEAKIQRALAHFYLLRCFGYSFDVNSNYGIVLRSKPFEGLEVAKRNSVQESYQFILDDLAYGIQFAPETNKLHYYVSVQTAKALKAKVLLYMNNFSEAEKIAKEVLESSKQQGYILEANFGDIFLKGYRSSEILFSTYNFGSTENAQVSIERTTFSEYSRNVADLLVDNNANGNTSTGAGLDGRFGYMYSAATRGPLMNGKYPYGANAVAQRNVHILLRLGEVYLIHAEAAARNKNYGAARESLQTIASRAGYKSDYASLISNERLVNVIFEHKWLELLSENSEDWFDYVRYYKLKDIAINSIKNTITQDRQLILPIPTTALAGNNLLEQNP</sequence>
<evidence type="ECO:0000259" key="7">
    <source>
        <dbReference type="Pfam" id="PF14322"/>
    </source>
</evidence>
<dbReference type="PROSITE" id="PS51257">
    <property type="entry name" value="PROKAR_LIPOPROTEIN"/>
    <property type="match status" value="1"/>
</dbReference>
<dbReference type="SUPFAM" id="SSF48452">
    <property type="entry name" value="TPR-like"/>
    <property type="match status" value="1"/>
</dbReference>
<feature type="domain" description="RagB/SusD" evidence="6">
    <location>
        <begin position="304"/>
        <end position="470"/>
    </location>
</feature>
<evidence type="ECO:0000313" key="8">
    <source>
        <dbReference type="EMBL" id="SMG34843.1"/>
    </source>
</evidence>
<protein>
    <submittedName>
        <fullName evidence="8">SusD family protein</fullName>
    </submittedName>
</protein>
<evidence type="ECO:0000256" key="1">
    <source>
        <dbReference type="ARBA" id="ARBA00004442"/>
    </source>
</evidence>
<accession>A0A1X7K3T1</accession>
<dbReference type="EMBL" id="FXAU01000004">
    <property type="protein sequence ID" value="SMG34843.1"/>
    <property type="molecule type" value="Genomic_DNA"/>
</dbReference>